<dbReference type="RefSeq" id="WP_143889534.1">
    <property type="nucleotide sequence ID" value="NZ_VJNB01000002.1"/>
</dbReference>
<dbReference type="Gene3D" id="1.10.10.10">
    <property type="entry name" value="Winged helix-like DNA-binding domain superfamily/Winged helix DNA-binding domain"/>
    <property type="match status" value="1"/>
</dbReference>
<dbReference type="SUPFAM" id="SSF46785">
    <property type="entry name" value="Winged helix' DNA-binding domain"/>
    <property type="match status" value="1"/>
</dbReference>
<feature type="compositionally biased region" description="Acidic residues" evidence="1">
    <location>
        <begin position="125"/>
        <end position="137"/>
    </location>
</feature>
<gene>
    <name evidence="3" type="primary">mopB</name>
    <name evidence="3" type="ORF">Talka_00485</name>
</gene>
<dbReference type="Pfam" id="PF00126">
    <property type="entry name" value="HTH_1"/>
    <property type="match status" value="1"/>
</dbReference>
<dbReference type="InterPro" id="IPR051815">
    <property type="entry name" value="Molybdate_resp_trans_reg"/>
</dbReference>
<organism evidence="3 4">
    <name type="scientific">Tepidimonas alkaliphilus</name>
    <dbReference type="NCBI Taxonomy" id="2588942"/>
    <lineage>
        <taxon>Bacteria</taxon>
        <taxon>Pseudomonadati</taxon>
        <taxon>Pseudomonadota</taxon>
        <taxon>Betaproteobacteria</taxon>
        <taxon>Burkholderiales</taxon>
        <taxon>Tepidimonas</taxon>
    </lineage>
</organism>
<evidence type="ECO:0000313" key="4">
    <source>
        <dbReference type="Proteomes" id="UP000315736"/>
    </source>
</evidence>
<dbReference type="GO" id="GO:0003700">
    <property type="term" value="F:DNA-binding transcription factor activity"/>
    <property type="evidence" value="ECO:0007669"/>
    <property type="project" value="InterPro"/>
</dbReference>
<feature type="domain" description="HTH lysR-type" evidence="2">
    <location>
        <begin position="33"/>
        <end position="92"/>
    </location>
</feature>
<dbReference type="EMBL" id="VJNB01000002">
    <property type="protein sequence ID" value="TSE20822.1"/>
    <property type="molecule type" value="Genomic_DNA"/>
</dbReference>
<keyword evidence="4" id="KW-1185">Reference proteome</keyword>
<dbReference type="OrthoDB" id="9805928at2"/>
<accession>A0A554WB61</accession>
<dbReference type="InterPro" id="IPR036388">
    <property type="entry name" value="WH-like_DNA-bd_sf"/>
</dbReference>
<name>A0A554WB61_9BURK</name>
<dbReference type="PANTHER" id="PTHR30432">
    <property type="entry name" value="TRANSCRIPTIONAL REGULATOR MODE"/>
    <property type="match status" value="1"/>
</dbReference>
<proteinExistence type="predicted"/>
<reference evidence="3 4" key="1">
    <citation type="submission" date="2019-07" db="EMBL/GenBank/DDBJ databases">
        <title>Tepidimonas alkaliphilus YIM 72238 draft genome.</title>
        <authorList>
            <person name="Da Costa M.S."/>
            <person name="Froufe H.J.C."/>
            <person name="Egas C."/>
            <person name="Albuquerque L."/>
        </authorList>
    </citation>
    <scope>NUCLEOTIDE SEQUENCE [LARGE SCALE GENOMIC DNA]</scope>
    <source>
        <strain evidence="3 4">YIM 72238</strain>
    </source>
</reference>
<dbReference type="InterPro" id="IPR000847">
    <property type="entry name" value="LysR_HTH_N"/>
</dbReference>
<dbReference type="InterPro" id="IPR036390">
    <property type="entry name" value="WH_DNA-bd_sf"/>
</dbReference>
<feature type="region of interest" description="Disordered" evidence="1">
    <location>
        <begin position="124"/>
        <end position="145"/>
    </location>
</feature>
<dbReference type="Proteomes" id="UP000315736">
    <property type="component" value="Unassembled WGS sequence"/>
</dbReference>
<protein>
    <submittedName>
        <fullName evidence="3">Molybdenum-pterin-binding protein MopB</fullName>
    </submittedName>
</protein>
<sequence length="145" mass="15466">MKPTLHVSPLEARTRFRIQVKHAVAIGPGKADVLQGIAETGSIAEAGRRLGMSYQRVWSLVQAMNRDFVEPLVTKQRGGSHGGGAELTPLGRRVLALYRDVEARAAAAVEAPLRELLTLIREDAGLDTDDEANDEPGEGAPGSSS</sequence>
<evidence type="ECO:0000256" key="1">
    <source>
        <dbReference type="SAM" id="MobiDB-lite"/>
    </source>
</evidence>
<dbReference type="PANTHER" id="PTHR30432:SF1">
    <property type="entry name" value="DNA-BINDING TRANSCRIPTIONAL DUAL REGULATOR MODE"/>
    <property type="match status" value="1"/>
</dbReference>
<comment type="caution">
    <text evidence="3">The sequence shown here is derived from an EMBL/GenBank/DDBJ whole genome shotgun (WGS) entry which is preliminary data.</text>
</comment>
<evidence type="ECO:0000259" key="2">
    <source>
        <dbReference type="Pfam" id="PF00126"/>
    </source>
</evidence>
<dbReference type="AlphaFoldDB" id="A0A554WB61"/>
<evidence type="ECO:0000313" key="3">
    <source>
        <dbReference type="EMBL" id="TSE20822.1"/>
    </source>
</evidence>